<protein>
    <recommendedName>
        <fullName evidence="9">Alpha-mannosidase</fullName>
    </recommendedName>
</protein>
<comment type="caution">
    <text evidence="7">The sequence shown here is derived from an EMBL/GenBank/DDBJ whole genome shotgun (WGS) entry which is preliminary data.</text>
</comment>
<keyword evidence="8" id="KW-1185">Reference proteome</keyword>
<evidence type="ECO:0000256" key="1">
    <source>
        <dbReference type="ARBA" id="ARBA00001913"/>
    </source>
</evidence>
<dbReference type="EMBL" id="JRHC01000001">
    <property type="protein sequence ID" value="KJF44973.1"/>
    <property type="molecule type" value="Genomic_DNA"/>
</dbReference>
<feature type="signal peptide" evidence="4">
    <location>
        <begin position="1"/>
        <end position="21"/>
    </location>
</feature>
<dbReference type="InterPro" id="IPR050883">
    <property type="entry name" value="PNGase"/>
</dbReference>
<evidence type="ECO:0000256" key="4">
    <source>
        <dbReference type="SAM" id="SignalP"/>
    </source>
</evidence>
<dbReference type="PANTHER" id="PTHR12143">
    <property type="entry name" value="PEPTIDE N-GLYCANASE PNGASE -RELATED"/>
    <property type="match status" value="1"/>
</dbReference>
<dbReference type="Gene3D" id="1.20.1610.10">
    <property type="entry name" value="alpha-1,2-mannosidases domains"/>
    <property type="match status" value="1"/>
</dbReference>
<comment type="subunit">
    <text evidence="2">Monomer.</text>
</comment>
<sequence length="769" mass="88750">MRSTKLTFYLLLILLVSLLFPACNSKQPETDYTQYVNSFIGTQHEGHCFPGATAPMGMVQPSPESYNNHYPGYEMDHVTGYQYNDPWIWGFTQTHLNGVGCPSMSDILLLPYCNNEIDPSLRSNFKSTYDKESEYATPSYYKVYLNNHHVNVELTATERVAYHRYTFDNPESAKLLIDLQYGVSWDISTISENIIEASQQFEDEYTLTGYRKAREWTHRELFYVIKFSKKIANKKELETPENKEENAPRYLLDFNMDGNEKLEVQIGVSTVGISEAKANLDAEIDGWNTFDNVREATNKKWNDILCKVELKGDEEKKIAFYTSLYHLYIQPNNIADIDGRYRSRENNIEQATGGEFFSTLSIWDTYRAANPMYTILSPDLVSKFLTSMMDSYRTMEPDPNNPREANKYLPRWQLWAKETHTMVGNHAVPIFVDAWLKGIKTSGYSEEQVFEAIWNSVNKPHYRNHVALVDSFGYIPYDVQLSSLDDGRETVARLLENIYDDYCAALLAKELGKEDEFNFLMNRAGFYKNVHHTESGFMRGKNAKGEFKTDVDLSEVVGEWLPESDFTEGNAYHYQFHVQHDIPGLLELMGGKERFAQHLDSMFFSSEKPEVKTLVWNIHGTIGQYWHGNEPCHHVPYLYKYTHQPEKTDKLIRQLVDEFYYNKPDGLKGNDDCGQMSAWYMFATLGFYPVNPCGGEYIIGAPQVSEATINLPNGKIFTVKAHNLSKENYVVKSVQINGKVIDRNYLTHSEIMNGGELVFEMNHMNHHRK</sequence>
<feature type="domain" description="Glycosyl hydrolase family 92 N-terminal" evidence="6">
    <location>
        <begin position="35"/>
        <end position="269"/>
    </location>
</feature>
<evidence type="ECO:0000256" key="3">
    <source>
        <dbReference type="ARBA" id="ARBA00022837"/>
    </source>
</evidence>
<dbReference type="PATRIC" id="fig|1544798.3.peg.1211"/>
<dbReference type="OrthoDB" id="9762711at2"/>
<dbReference type="GO" id="GO:0005829">
    <property type="term" value="C:cytosol"/>
    <property type="evidence" value="ECO:0007669"/>
    <property type="project" value="TreeGrafter"/>
</dbReference>
<evidence type="ECO:0000259" key="5">
    <source>
        <dbReference type="Pfam" id="PF07971"/>
    </source>
</evidence>
<dbReference type="Proteomes" id="UP000032544">
    <property type="component" value="Unassembled WGS sequence"/>
</dbReference>
<dbReference type="GO" id="GO:0005975">
    <property type="term" value="P:carbohydrate metabolic process"/>
    <property type="evidence" value="ECO:0007669"/>
    <property type="project" value="InterPro"/>
</dbReference>
<dbReference type="NCBIfam" id="TIGR01180">
    <property type="entry name" value="aman2_put"/>
    <property type="match status" value="1"/>
</dbReference>
<feature type="chain" id="PRO_5002330978" description="Alpha-mannosidase" evidence="4">
    <location>
        <begin position="22"/>
        <end position="769"/>
    </location>
</feature>
<accession>A0A0D8JGI6</accession>
<organism evidence="7 8">
    <name type="scientific">Draconibacterium sediminis</name>
    <dbReference type="NCBI Taxonomy" id="1544798"/>
    <lineage>
        <taxon>Bacteria</taxon>
        <taxon>Pseudomonadati</taxon>
        <taxon>Bacteroidota</taxon>
        <taxon>Bacteroidia</taxon>
        <taxon>Marinilabiliales</taxon>
        <taxon>Prolixibacteraceae</taxon>
        <taxon>Draconibacterium</taxon>
    </lineage>
</organism>
<dbReference type="STRING" id="1544798.LH29_06020"/>
<keyword evidence="4" id="KW-0732">Signal</keyword>
<dbReference type="InterPro" id="IPR012939">
    <property type="entry name" value="Glyco_hydro_92"/>
</dbReference>
<evidence type="ECO:0000256" key="2">
    <source>
        <dbReference type="ARBA" id="ARBA00011245"/>
    </source>
</evidence>
<dbReference type="GO" id="GO:0006516">
    <property type="term" value="P:glycoprotein catabolic process"/>
    <property type="evidence" value="ECO:0007669"/>
    <property type="project" value="TreeGrafter"/>
</dbReference>
<dbReference type="Pfam" id="PF07971">
    <property type="entry name" value="Glyco_hydro_92"/>
    <property type="match status" value="1"/>
</dbReference>
<proteinExistence type="predicted"/>
<evidence type="ECO:0000313" key="7">
    <source>
        <dbReference type="EMBL" id="KJF44973.1"/>
    </source>
</evidence>
<dbReference type="InterPro" id="IPR014718">
    <property type="entry name" value="GH-type_carb-bd"/>
</dbReference>
<dbReference type="GO" id="GO:0030246">
    <property type="term" value="F:carbohydrate binding"/>
    <property type="evidence" value="ECO:0007669"/>
    <property type="project" value="InterPro"/>
</dbReference>
<reference evidence="7 8" key="1">
    <citation type="submission" date="2014-09" db="EMBL/GenBank/DDBJ databases">
        <title>Draft Genome Sequence of Draconibacterium sp. JN14CK-3.</title>
        <authorList>
            <person name="Dong C."/>
            <person name="Lai Q."/>
            <person name="Shao Z."/>
        </authorList>
    </citation>
    <scope>NUCLEOTIDE SEQUENCE [LARGE SCALE GENOMIC DNA]</scope>
    <source>
        <strain evidence="7 8">JN14CK-3</strain>
    </source>
</reference>
<dbReference type="InterPro" id="IPR041371">
    <property type="entry name" value="GH92_N"/>
</dbReference>
<dbReference type="SUPFAM" id="SSF48208">
    <property type="entry name" value="Six-hairpin glycosidases"/>
    <property type="match status" value="1"/>
</dbReference>
<dbReference type="Gene3D" id="3.30.2080.10">
    <property type="entry name" value="GH92 mannosidase domain"/>
    <property type="match status" value="1"/>
</dbReference>
<dbReference type="InterPro" id="IPR008928">
    <property type="entry name" value="6-hairpin_glycosidase_sf"/>
</dbReference>
<keyword evidence="3" id="KW-0106">Calcium</keyword>
<name>A0A0D8JGI6_9BACT</name>
<comment type="cofactor">
    <cofactor evidence="1">
        <name>Ca(2+)</name>
        <dbReference type="ChEBI" id="CHEBI:29108"/>
    </cofactor>
</comment>
<evidence type="ECO:0000313" key="8">
    <source>
        <dbReference type="Proteomes" id="UP000032544"/>
    </source>
</evidence>
<dbReference type="Gene3D" id="2.70.98.10">
    <property type="match status" value="1"/>
</dbReference>
<dbReference type="AlphaFoldDB" id="A0A0D8JGI6"/>
<dbReference type="GO" id="GO:0000224">
    <property type="term" value="F:peptide-N4-(N-acetyl-beta-glucosaminyl)asparagine amidase activity"/>
    <property type="evidence" value="ECO:0007669"/>
    <property type="project" value="TreeGrafter"/>
</dbReference>
<dbReference type="Gene3D" id="1.20.1050.60">
    <property type="entry name" value="alpha-1,2-mannosidase"/>
    <property type="match status" value="1"/>
</dbReference>
<dbReference type="PANTHER" id="PTHR12143:SF39">
    <property type="entry name" value="SECRETED PROTEIN"/>
    <property type="match status" value="1"/>
</dbReference>
<dbReference type="FunFam" id="3.30.2080.10:FF:000001">
    <property type="entry name" value="Alpha-1,2-mannosidase subfamily"/>
    <property type="match status" value="1"/>
</dbReference>
<dbReference type="InterPro" id="IPR005887">
    <property type="entry name" value="GH92_a_mannosidase_put"/>
</dbReference>
<dbReference type="RefSeq" id="WP_045026657.1">
    <property type="nucleotide sequence ID" value="NZ_JRHC01000001.1"/>
</dbReference>
<dbReference type="Pfam" id="PF17678">
    <property type="entry name" value="Glyco_hydro_92N"/>
    <property type="match status" value="1"/>
</dbReference>
<evidence type="ECO:0008006" key="9">
    <source>
        <dbReference type="Google" id="ProtNLM"/>
    </source>
</evidence>
<evidence type="ECO:0000259" key="6">
    <source>
        <dbReference type="Pfam" id="PF17678"/>
    </source>
</evidence>
<gene>
    <name evidence="7" type="ORF">LH29_06020</name>
</gene>
<feature type="domain" description="Glycosyl hydrolase family 92" evidence="5">
    <location>
        <begin position="275"/>
        <end position="762"/>
    </location>
</feature>